<reference evidence="3" key="1">
    <citation type="submission" date="2020-04" db="EMBL/GenBank/DDBJ databases">
        <authorList>
            <person name="Alioto T."/>
            <person name="Alioto T."/>
            <person name="Gomez Garrido J."/>
        </authorList>
    </citation>
    <scope>NUCLEOTIDE SEQUENCE</scope>
    <source>
        <strain evidence="3">A484AB</strain>
    </source>
</reference>
<protein>
    <submittedName>
        <fullName evidence="3">C21orf2-like isoform X2</fullName>
    </submittedName>
</protein>
<dbReference type="AlphaFoldDB" id="A0A6S7GAK8"/>
<dbReference type="SUPFAM" id="SSF52058">
    <property type="entry name" value="L domain-like"/>
    <property type="match status" value="1"/>
</dbReference>
<evidence type="ECO:0000256" key="1">
    <source>
        <dbReference type="ARBA" id="ARBA00022614"/>
    </source>
</evidence>
<dbReference type="Pfam" id="PF14580">
    <property type="entry name" value="LRR_9"/>
    <property type="match status" value="1"/>
</dbReference>
<dbReference type="Gene3D" id="3.80.10.10">
    <property type="entry name" value="Ribonuclease Inhibitor"/>
    <property type="match status" value="1"/>
</dbReference>
<dbReference type="PROSITE" id="PS51450">
    <property type="entry name" value="LRR"/>
    <property type="match status" value="1"/>
</dbReference>
<organism evidence="3 4">
    <name type="scientific">Paramuricea clavata</name>
    <name type="common">Red gorgonian</name>
    <name type="synonym">Violescent sea-whip</name>
    <dbReference type="NCBI Taxonomy" id="317549"/>
    <lineage>
        <taxon>Eukaryota</taxon>
        <taxon>Metazoa</taxon>
        <taxon>Cnidaria</taxon>
        <taxon>Anthozoa</taxon>
        <taxon>Octocorallia</taxon>
        <taxon>Malacalcyonacea</taxon>
        <taxon>Plexauridae</taxon>
        <taxon>Paramuricea</taxon>
    </lineage>
</organism>
<keyword evidence="2" id="KW-0677">Repeat</keyword>
<dbReference type="EMBL" id="CACRXK020000500">
    <property type="protein sequence ID" value="CAB3982440.1"/>
    <property type="molecule type" value="Genomic_DNA"/>
</dbReference>
<gene>
    <name evidence="3" type="ORF">PACLA_8A054079</name>
</gene>
<proteinExistence type="predicted"/>
<dbReference type="InterPro" id="IPR032675">
    <property type="entry name" value="LRR_dom_sf"/>
</dbReference>
<dbReference type="PANTHER" id="PTHR18849:SF0">
    <property type="entry name" value="CILIA- AND FLAGELLA-ASSOCIATED PROTEIN 410-RELATED"/>
    <property type="match status" value="1"/>
</dbReference>
<sequence length="237" mass="27028">MFDISYFLFSVNEISSLEDFAYCPKLKELYLRRNVVTDLDEIHFLKDLPCLKVLWLSDNPCSEVQDYRSTIIKNLPNIEKLDNIEVCSEELDDVLSDKNDLAEASCNDVNDHEVDDLTSTENNGTHEMYNGEYSAQELLDQTNKLRTQLGLQPLVIEESTEDVQNSIPNLAEKRPVSCNDTGLNSSTKNSNLLSAVLLLLNDMSEDELHLVQKEVDQKLETIRETSNDLERSEVFTT</sequence>
<evidence type="ECO:0000313" key="3">
    <source>
        <dbReference type="EMBL" id="CAB3982440.1"/>
    </source>
</evidence>
<dbReference type="Proteomes" id="UP001152795">
    <property type="component" value="Unassembled WGS sequence"/>
</dbReference>
<keyword evidence="1" id="KW-0433">Leucine-rich repeat</keyword>
<dbReference type="PANTHER" id="PTHR18849">
    <property type="entry name" value="LEUCINE RICH REPEAT PROTEIN"/>
    <property type="match status" value="1"/>
</dbReference>
<keyword evidence="4" id="KW-1185">Reference proteome</keyword>
<accession>A0A6S7GAK8</accession>
<dbReference type="InterPro" id="IPR001611">
    <property type="entry name" value="Leu-rich_rpt"/>
</dbReference>
<evidence type="ECO:0000256" key="2">
    <source>
        <dbReference type="ARBA" id="ARBA00022737"/>
    </source>
</evidence>
<evidence type="ECO:0000313" key="4">
    <source>
        <dbReference type="Proteomes" id="UP001152795"/>
    </source>
</evidence>
<name>A0A6S7GAK8_PARCT</name>
<comment type="caution">
    <text evidence="3">The sequence shown here is derived from an EMBL/GenBank/DDBJ whole genome shotgun (WGS) entry which is preliminary data.</text>
</comment>